<gene>
    <name evidence="2" type="ORF">PIB30_103847</name>
</gene>
<sequence>MVTRPPPKPPNRESHTVALGEASRAEIREEGVIEAAEGWFSAVHGVVPLWPSKGAKNVVSGSAEDSAVARVTDDGLLTRRLRRFVLLTPPPLLAAVLPWNRRGDGEEQSRDG</sequence>
<feature type="region of interest" description="Disordered" evidence="1">
    <location>
        <begin position="1"/>
        <end position="20"/>
    </location>
</feature>
<comment type="caution">
    <text evidence="2">The sequence shown here is derived from an EMBL/GenBank/DDBJ whole genome shotgun (WGS) entry which is preliminary data.</text>
</comment>
<accession>A0ABU6R0S5</accession>
<evidence type="ECO:0000313" key="3">
    <source>
        <dbReference type="Proteomes" id="UP001341840"/>
    </source>
</evidence>
<evidence type="ECO:0000313" key="2">
    <source>
        <dbReference type="EMBL" id="MED6116824.1"/>
    </source>
</evidence>
<evidence type="ECO:0000256" key="1">
    <source>
        <dbReference type="SAM" id="MobiDB-lite"/>
    </source>
</evidence>
<keyword evidence="3" id="KW-1185">Reference proteome</keyword>
<dbReference type="Proteomes" id="UP001341840">
    <property type="component" value="Unassembled WGS sequence"/>
</dbReference>
<organism evidence="2 3">
    <name type="scientific">Stylosanthes scabra</name>
    <dbReference type="NCBI Taxonomy" id="79078"/>
    <lineage>
        <taxon>Eukaryota</taxon>
        <taxon>Viridiplantae</taxon>
        <taxon>Streptophyta</taxon>
        <taxon>Embryophyta</taxon>
        <taxon>Tracheophyta</taxon>
        <taxon>Spermatophyta</taxon>
        <taxon>Magnoliopsida</taxon>
        <taxon>eudicotyledons</taxon>
        <taxon>Gunneridae</taxon>
        <taxon>Pentapetalae</taxon>
        <taxon>rosids</taxon>
        <taxon>fabids</taxon>
        <taxon>Fabales</taxon>
        <taxon>Fabaceae</taxon>
        <taxon>Papilionoideae</taxon>
        <taxon>50 kb inversion clade</taxon>
        <taxon>dalbergioids sensu lato</taxon>
        <taxon>Dalbergieae</taxon>
        <taxon>Pterocarpus clade</taxon>
        <taxon>Stylosanthes</taxon>
    </lineage>
</organism>
<proteinExistence type="predicted"/>
<reference evidence="2 3" key="1">
    <citation type="journal article" date="2023" name="Plants (Basel)">
        <title>Bridging the Gap: Combining Genomics and Transcriptomics Approaches to Understand Stylosanthes scabra, an Orphan Legume from the Brazilian Caatinga.</title>
        <authorList>
            <person name="Ferreira-Neto J.R.C."/>
            <person name="da Silva M.D."/>
            <person name="Binneck E."/>
            <person name="de Melo N.F."/>
            <person name="da Silva R.H."/>
            <person name="de Melo A.L.T.M."/>
            <person name="Pandolfi V."/>
            <person name="Bustamante F.O."/>
            <person name="Brasileiro-Vidal A.C."/>
            <person name="Benko-Iseppon A.M."/>
        </authorList>
    </citation>
    <scope>NUCLEOTIDE SEQUENCE [LARGE SCALE GENOMIC DNA]</scope>
    <source>
        <tissue evidence="2">Leaves</tissue>
    </source>
</reference>
<dbReference type="EMBL" id="JASCZI010003459">
    <property type="protein sequence ID" value="MED6116824.1"/>
    <property type="molecule type" value="Genomic_DNA"/>
</dbReference>
<protein>
    <submittedName>
        <fullName evidence="2">Uncharacterized protein</fullName>
    </submittedName>
</protein>
<name>A0ABU6R0S5_9FABA</name>